<evidence type="ECO:0000313" key="2">
    <source>
        <dbReference type="EMBL" id="WPD18681.1"/>
    </source>
</evidence>
<dbReference type="PANTHER" id="PTHR43649:SF14">
    <property type="entry name" value="BLR3389 PROTEIN"/>
    <property type="match status" value="1"/>
</dbReference>
<accession>A0ABZ0QMQ5</accession>
<sequence length="433" mass="46702">MRSSVRRAVALIALLSTILAGCGGGTGDQANGDASEGQVTIEWWHIWTDQRGDALQAIADEYMKQHPNVKIEITVLENEAFKQKIAAVMQSGSPPDLFQSWGGGTLREYAKAGLVKDITADLQQDGWGDTFEKAFLDMMAVDGRYYGVPLSIGIVGFWYNKELFAKAGITSPPKTWDELLDAVRKLKAAGITPIALGEGEKWPGHFYWAYLALRLGGREAFEKAYTRSGGSFADAPFVEAGRKLQELLALEPFQQGFLSATYADASALVGNGMAAMELMGHWAPAIQKENSTDKQGLGDKLGFFPFPAVPGGQGDPADVLGGGDAIAVGRDAPPEAIDFLKFLTKKENLKPMVEQGFVIPVVKGAEEYLTDPLMKELVAIRNNASYLQLYYDQVLPPSAAAAVNDAVQNLMAGKMTPEQVAQHIEEAAAAALR</sequence>
<dbReference type="PROSITE" id="PS51257">
    <property type="entry name" value="PROKAR_LIPOPROTEIN"/>
    <property type="match status" value="1"/>
</dbReference>
<dbReference type="Gene3D" id="3.40.190.10">
    <property type="entry name" value="Periplasmic binding protein-like II"/>
    <property type="match status" value="2"/>
</dbReference>
<dbReference type="Proteomes" id="UP001304683">
    <property type="component" value="Chromosome"/>
</dbReference>
<name>A0ABZ0QMQ5_9FIRM</name>
<organism evidence="2 3">
    <name type="scientific">Thermaerobacter composti</name>
    <dbReference type="NCBI Taxonomy" id="554949"/>
    <lineage>
        <taxon>Bacteria</taxon>
        <taxon>Bacillati</taxon>
        <taxon>Bacillota</taxon>
        <taxon>Clostridia</taxon>
        <taxon>Eubacteriales</taxon>
        <taxon>Clostridiales Family XVII. Incertae Sedis</taxon>
        <taxon>Thermaerobacter</taxon>
    </lineage>
</organism>
<keyword evidence="1" id="KW-0732">Signal</keyword>
<keyword evidence="3" id="KW-1185">Reference proteome</keyword>
<dbReference type="RefSeq" id="WP_318750484.1">
    <property type="nucleotide sequence ID" value="NZ_CP132508.1"/>
</dbReference>
<dbReference type="InterPro" id="IPR006059">
    <property type="entry name" value="SBP"/>
</dbReference>
<dbReference type="PANTHER" id="PTHR43649">
    <property type="entry name" value="ARABINOSE-BINDING PROTEIN-RELATED"/>
    <property type="match status" value="1"/>
</dbReference>
<evidence type="ECO:0000256" key="1">
    <source>
        <dbReference type="SAM" id="SignalP"/>
    </source>
</evidence>
<dbReference type="Pfam" id="PF01547">
    <property type="entry name" value="SBP_bac_1"/>
    <property type="match status" value="1"/>
</dbReference>
<proteinExistence type="predicted"/>
<protein>
    <submittedName>
        <fullName evidence="2">Extracellular solute-binding protein</fullName>
    </submittedName>
</protein>
<feature type="chain" id="PRO_5046999438" evidence="1">
    <location>
        <begin position="21"/>
        <end position="433"/>
    </location>
</feature>
<evidence type="ECO:0000313" key="3">
    <source>
        <dbReference type="Proteomes" id="UP001304683"/>
    </source>
</evidence>
<reference evidence="2 3" key="1">
    <citation type="submission" date="2023-08" db="EMBL/GenBank/DDBJ databases">
        <title>Genome sequence of Thermaerobacter compostii strain Ins1, a spore-forming filamentous bacterium isolated from a deep geothermal reservoir.</title>
        <authorList>
            <person name="Bregnard D."/>
            <person name="Gonzalez D."/>
            <person name="Junier P."/>
        </authorList>
    </citation>
    <scope>NUCLEOTIDE SEQUENCE [LARGE SCALE GENOMIC DNA]</scope>
    <source>
        <strain evidence="2 3">Ins1</strain>
    </source>
</reference>
<gene>
    <name evidence="2" type="ORF">Q5761_09990</name>
</gene>
<dbReference type="SUPFAM" id="SSF53850">
    <property type="entry name" value="Periplasmic binding protein-like II"/>
    <property type="match status" value="1"/>
</dbReference>
<dbReference type="EMBL" id="CP132508">
    <property type="protein sequence ID" value="WPD18681.1"/>
    <property type="molecule type" value="Genomic_DNA"/>
</dbReference>
<feature type="signal peptide" evidence="1">
    <location>
        <begin position="1"/>
        <end position="20"/>
    </location>
</feature>
<dbReference type="InterPro" id="IPR050490">
    <property type="entry name" value="Bact_solute-bd_prot1"/>
</dbReference>